<feature type="compositionally biased region" description="Basic residues" evidence="1">
    <location>
        <begin position="357"/>
        <end position="369"/>
    </location>
</feature>
<dbReference type="Proteomes" id="UP000320762">
    <property type="component" value="Unassembled WGS sequence"/>
</dbReference>
<feature type="compositionally biased region" description="Polar residues" evidence="1">
    <location>
        <begin position="304"/>
        <end position="316"/>
    </location>
</feature>
<feature type="compositionally biased region" description="Basic residues" evidence="1">
    <location>
        <begin position="391"/>
        <end position="401"/>
    </location>
</feature>
<evidence type="ECO:0000313" key="2">
    <source>
        <dbReference type="EMBL" id="TRM68747.1"/>
    </source>
</evidence>
<protein>
    <submittedName>
        <fullName evidence="2">Uncharacterized protein</fullName>
    </submittedName>
</protein>
<dbReference type="STRING" id="97359.A0A550CVC8"/>
<evidence type="ECO:0000256" key="1">
    <source>
        <dbReference type="SAM" id="MobiDB-lite"/>
    </source>
</evidence>
<feature type="region of interest" description="Disordered" evidence="1">
    <location>
        <begin position="234"/>
        <end position="429"/>
    </location>
</feature>
<feature type="compositionally biased region" description="Acidic residues" evidence="1">
    <location>
        <begin position="331"/>
        <end position="352"/>
    </location>
</feature>
<keyword evidence="3" id="KW-1185">Reference proteome</keyword>
<dbReference type="AlphaFoldDB" id="A0A550CVC8"/>
<reference evidence="2 3" key="1">
    <citation type="journal article" date="2019" name="New Phytol.">
        <title>Comparative genomics reveals unique wood-decay strategies and fruiting body development in the Schizophyllaceae.</title>
        <authorList>
            <person name="Almasi E."/>
            <person name="Sahu N."/>
            <person name="Krizsan K."/>
            <person name="Balint B."/>
            <person name="Kovacs G.M."/>
            <person name="Kiss B."/>
            <person name="Cseklye J."/>
            <person name="Drula E."/>
            <person name="Henrissat B."/>
            <person name="Nagy I."/>
            <person name="Chovatia M."/>
            <person name="Adam C."/>
            <person name="LaButti K."/>
            <person name="Lipzen A."/>
            <person name="Riley R."/>
            <person name="Grigoriev I.V."/>
            <person name="Nagy L.G."/>
        </authorList>
    </citation>
    <scope>NUCLEOTIDE SEQUENCE [LARGE SCALE GENOMIC DNA]</scope>
    <source>
        <strain evidence="2 3">NL-1724</strain>
    </source>
</reference>
<gene>
    <name evidence="2" type="ORF">BD626DRAFT_482616</name>
</gene>
<dbReference type="EMBL" id="VDMD01000002">
    <property type="protein sequence ID" value="TRM68747.1"/>
    <property type="molecule type" value="Genomic_DNA"/>
</dbReference>
<dbReference type="OrthoDB" id="654211at2759"/>
<name>A0A550CVC8_9AGAR</name>
<feature type="compositionally biased region" description="Pro residues" evidence="1">
    <location>
        <begin position="235"/>
        <end position="249"/>
    </location>
</feature>
<feature type="compositionally biased region" description="Low complexity" evidence="1">
    <location>
        <begin position="370"/>
        <end position="390"/>
    </location>
</feature>
<proteinExistence type="predicted"/>
<sequence>MPRRPHTATAPNTALLAINPFSSSFERNKRAYGLYSLPPWRPSLPTSLASSPTRLVPRHAPLQAHHTLTLTLAMDSDLFDEIMNTDAMAVDGPERHSYHEANTYSTCFDTDCNVSHGAHAAFRQGADLHATLASTAEPSQAFDFVYSRTSFDAGSQLPDDTDAFFRDMSPFHFESGTFSDFFPPVLPAAVNEQPFTTSVQPSLASSEPPAPTVAPCAVQSPAVVLKAEEEASCPIPAPTPASQPLPTPPRSRQASPKKSPSPERVTRKLPARKTASKSPSPRARLIKPSTPPMDDVKPLPSPPQTVISLPSPTPSVKRQHSEVEPGCAGDYESDDEDDYRQDDSDSDDDDFFEPAPRTRKAKASKKSTTSKKSPSRSSSTTSRASSSKKATSAKKPRRRRNASSTEPIYRGRPPKAGRPFDPRPAKKQCHSCKVLPSEQVIALAARESYKPAPERRFYCPVAGCGTLGRSADVRRHLLNLHMERSLDALYAVTDNRYRQWCLACRTMLAREDARERHEWTCRSWNMKVHGKPTRKQPKV</sequence>
<comment type="caution">
    <text evidence="2">The sequence shown here is derived from an EMBL/GenBank/DDBJ whole genome shotgun (WGS) entry which is preliminary data.</text>
</comment>
<organism evidence="2 3">
    <name type="scientific">Schizophyllum amplum</name>
    <dbReference type="NCBI Taxonomy" id="97359"/>
    <lineage>
        <taxon>Eukaryota</taxon>
        <taxon>Fungi</taxon>
        <taxon>Dikarya</taxon>
        <taxon>Basidiomycota</taxon>
        <taxon>Agaricomycotina</taxon>
        <taxon>Agaricomycetes</taxon>
        <taxon>Agaricomycetidae</taxon>
        <taxon>Agaricales</taxon>
        <taxon>Schizophyllaceae</taxon>
        <taxon>Schizophyllum</taxon>
    </lineage>
</organism>
<evidence type="ECO:0000313" key="3">
    <source>
        <dbReference type="Proteomes" id="UP000320762"/>
    </source>
</evidence>
<accession>A0A550CVC8</accession>